<dbReference type="UniPathway" id="UPA00948"/>
<feature type="transmembrane region" description="Helical" evidence="22">
    <location>
        <begin position="68"/>
        <end position="89"/>
    </location>
</feature>
<keyword evidence="9 22" id="KW-1133">Transmembrane helix</keyword>
<keyword evidence="12 22" id="KW-0594">Phospholipid biosynthesis</keyword>
<evidence type="ECO:0000256" key="15">
    <source>
        <dbReference type="ARBA" id="ARBA00035833"/>
    </source>
</evidence>
<comment type="catalytic activity">
    <reaction evidence="20">
        <text>1-octadecanoyl-2-(9Z-octadecenoyl)-sn-glycero-3-phosphoethanolamine + L-serine = 1-octadecanoyl-2-(9Z-octadecenoyl)-sn-glycero-3-phospho-L-serine + ethanolamine</text>
        <dbReference type="Rhea" id="RHEA:40795"/>
        <dbReference type="ChEBI" id="CHEBI:33384"/>
        <dbReference type="ChEBI" id="CHEBI:57603"/>
        <dbReference type="ChEBI" id="CHEBI:75038"/>
        <dbReference type="ChEBI" id="CHEBI:78260"/>
    </reaction>
    <physiologicalReaction direction="left-to-right" evidence="20">
        <dbReference type="Rhea" id="RHEA:40796"/>
    </physiologicalReaction>
</comment>
<evidence type="ECO:0000256" key="2">
    <source>
        <dbReference type="ARBA" id="ARBA00004916"/>
    </source>
</evidence>
<protein>
    <recommendedName>
        <fullName evidence="22">Phosphatidylserine synthase</fullName>
        <ecNumber evidence="22">2.7.8.29</ecNumber>
    </recommendedName>
    <alternativeName>
        <fullName evidence="22">Serine-exchange enzyme</fullName>
    </alternativeName>
</protein>
<keyword evidence="10 22" id="KW-0443">Lipid metabolism</keyword>
<sequence>MYAKCLYIHLIKRNNNFVLYTSLRVSTSANYEEYDLLQYELKDNAITILILFEMESINPNWSIRLQVILWRIVLGISVSYQIFLIYFFTKSKAEARNLKYISSSLGIPLPERSYAENCSLRWSILKNQLDGFVLSHILGSYIKALLFRDYWIWWILSIMFEIFEYSLQHQLPNFAECWWDHWILDVAFCNALGIYFGMKTCQYFQLEQFHWKEVKQTCHEETNQDFLSNLFNWSPGRTFPHYLGLLFIIWSTLQCELNVFYLKYLLWIPPEHYLVSLRLLVFSLVCSPALREIYHYYIDPEHNKLGAHTFFMVSNIWTESLICLKFSNREFPNPVPPHIKLFWSMFLSILVIYPIMEYNLIKRINSKRRLD</sequence>
<keyword evidence="5 22" id="KW-0444">Lipid biosynthesis</keyword>
<evidence type="ECO:0000256" key="5">
    <source>
        <dbReference type="ARBA" id="ARBA00022516"/>
    </source>
</evidence>
<evidence type="ECO:0000256" key="16">
    <source>
        <dbReference type="ARBA" id="ARBA00035875"/>
    </source>
</evidence>
<keyword evidence="7 22" id="KW-0812">Transmembrane</keyword>
<dbReference type="GO" id="GO:0005789">
    <property type="term" value="C:endoplasmic reticulum membrane"/>
    <property type="evidence" value="ECO:0007669"/>
    <property type="project" value="UniProtKB-SubCell"/>
</dbReference>
<comment type="catalytic activity">
    <reaction evidence="19">
        <text>1-(1Z-octadecenyl)-2-(4Z,7Z,10Z,13Z,16Z,19Z-docosahexaenoyl)-sn-glycero-3-phosphoethanolamine + L-serine = 1-(1Z-octadecenyl)-2-(4Z,7Z,10Z,13Z,16Z,19Z-docosahexaenoyl)-sn-glycero-3-phospho-L-serine + ethanolamine</text>
        <dbReference type="Rhea" id="RHEA:41496"/>
        <dbReference type="ChEBI" id="CHEBI:33384"/>
        <dbReference type="ChEBI" id="CHEBI:57603"/>
        <dbReference type="ChEBI" id="CHEBI:78263"/>
        <dbReference type="ChEBI" id="CHEBI:78264"/>
    </reaction>
    <physiologicalReaction direction="left-to-right" evidence="19">
        <dbReference type="Rhea" id="RHEA:41497"/>
    </physiologicalReaction>
</comment>
<dbReference type="PANTHER" id="PTHR15362">
    <property type="entry name" value="PHOSPHATIDYLINOSITOL SYNTHASE"/>
    <property type="match status" value="1"/>
</dbReference>
<comment type="catalytic activity">
    <reaction evidence="21">
        <text>1-(1Z-octadecenyl)-2-(5Z,8Z,11Z,14Z- eicosatetraenoyl)-sn-glycero-3-phosphoethanolamine + L-serine = 1-(1Z-octadecenyl)-2-(5Z,8Z,11Z,14Z-eicosatetraenoyl)-sn-glycero-3-phospho-L-serine + ethanolamine</text>
        <dbReference type="Rhea" id="RHEA:41604"/>
        <dbReference type="ChEBI" id="CHEBI:33384"/>
        <dbReference type="ChEBI" id="CHEBI:57603"/>
        <dbReference type="ChEBI" id="CHEBI:78342"/>
        <dbReference type="ChEBI" id="CHEBI:78343"/>
    </reaction>
    <physiologicalReaction direction="left-to-right" evidence="21">
        <dbReference type="Rhea" id="RHEA:41605"/>
    </physiologicalReaction>
</comment>
<comment type="similarity">
    <text evidence="4 22">Belongs to the phosphatidyl serine synthase family.</text>
</comment>
<comment type="catalytic activity">
    <reaction evidence="18">
        <text>1-octadecanoyl-2-(4Z,7Z,10Z,13Z,16Z,19Z-docosahexaenoyl)-sn-glycero-3-phosphoethanolamine + L-serine = 1-octadecanoyl-2-(4Z,7Z,10Z,13Z,16Z,19Z-docosahexaenoyl)-sn-glycero-3-phosphoserine + ethanolamine</text>
        <dbReference type="Rhea" id="RHEA:41492"/>
        <dbReference type="ChEBI" id="CHEBI:33384"/>
        <dbReference type="ChEBI" id="CHEBI:57603"/>
        <dbReference type="ChEBI" id="CHEBI:78265"/>
        <dbReference type="ChEBI" id="CHEBI:78266"/>
    </reaction>
    <physiologicalReaction direction="left-to-right" evidence="18">
        <dbReference type="Rhea" id="RHEA:41493"/>
    </physiologicalReaction>
</comment>
<keyword evidence="8 22" id="KW-0256">Endoplasmic reticulum</keyword>
<dbReference type="PANTHER" id="PTHR15362:SF7">
    <property type="entry name" value="PHOSPHATIDYLSERINE SYNTHASE 2"/>
    <property type="match status" value="1"/>
</dbReference>
<dbReference type="InterPro" id="IPR004277">
    <property type="entry name" value="PSS"/>
</dbReference>
<dbReference type="OrthoDB" id="10265393at2759"/>
<comment type="pathway">
    <text evidence="2 22">Phospholipid metabolism; phosphatidylserine biosynthesis.</text>
</comment>
<comment type="catalytic activity">
    <reaction evidence="16">
        <text>1-(1Z-octadecenyl)-2-(9Z-octadecenoyl)-sn-glycero-3-phosphoethanolamine + L-serine = 1-(1Z-octadecenyl)-2-(9Z-octadecenoyl)-sn-glycero-3-phospho-L-serine + ethanolamine</text>
        <dbReference type="Rhea" id="RHEA:41600"/>
        <dbReference type="ChEBI" id="CHEBI:33384"/>
        <dbReference type="ChEBI" id="CHEBI:57603"/>
        <dbReference type="ChEBI" id="CHEBI:78340"/>
        <dbReference type="ChEBI" id="CHEBI:78341"/>
    </reaction>
    <physiologicalReaction direction="left-to-right" evidence="16">
        <dbReference type="Rhea" id="RHEA:41601"/>
    </physiologicalReaction>
</comment>
<dbReference type="GO" id="GO:0006659">
    <property type="term" value="P:phosphatidylserine biosynthetic process"/>
    <property type="evidence" value="ECO:0007669"/>
    <property type="project" value="UniProtKB-UniRule"/>
</dbReference>
<dbReference type="GO" id="GO:0106245">
    <property type="term" value="F:L-serine-phosphatidylethanolamine phosphatidyltransferase activity"/>
    <property type="evidence" value="ECO:0007669"/>
    <property type="project" value="UniProtKB-UniRule"/>
</dbReference>
<evidence type="ECO:0000256" key="12">
    <source>
        <dbReference type="ARBA" id="ARBA00023209"/>
    </source>
</evidence>
<evidence type="ECO:0000256" key="20">
    <source>
        <dbReference type="ARBA" id="ARBA00036644"/>
    </source>
</evidence>
<evidence type="ECO:0000313" key="23">
    <source>
        <dbReference type="EMBL" id="CAF1238394.1"/>
    </source>
</evidence>
<evidence type="ECO:0000256" key="14">
    <source>
        <dbReference type="ARBA" id="ARBA00035767"/>
    </source>
</evidence>
<comment type="catalytic activity">
    <reaction evidence="15">
        <text>1-hexadecanoyl-2-(4Z,7Z,10Z,13Z,16Z,19Z-docosahexaenoyl)-sn-glycero-3-phosphoethanolamine + L-serine = 1-hexadecanoyl-2-(4Z,7Z,10Z,13Z,16Z,19Z-docosahexaenoyl)-sn-glycero-3-phosphoserine + ethanolamine</text>
        <dbReference type="Rhea" id="RHEA:41488"/>
        <dbReference type="ChEBI" id="CHEBI:33384"/>
        <dbReference type="ChEBI" id="CHEBI:57603"/>
        <dbReference type="ChEBI" id="CHEBI:78261"/>
        <dbReference type="ChEBI" id="CHEBI:78262"/>
    </reaction>
    <physiologicalReaction direction="left-to-right" evidence="15">
        <dbReference type="Rhea" id="RHEA:41489"/>
    </physiologicalReaction>
</comment>
<evidence type="ECO:0000256" key="10">
    <source>
        <dbReference type="ARBA" id="ARBA00023098"/>
    </source>
</evidence>
<comment type="caution">
    <text evidence="23">The sequence shown here is derived from an EMBL/GenBank/DDBJ whole genome shotgun (WGS) entry which is preliminary data.</text>
</comment>
<organism evidence="23 24">
    <name type="scientific">Adineta ricciae</name>
    <name type="common">Rotifer</name>
    <dbReference type="NCBI Taxonomy" id="249248"/>
    <lineage>
        <taxon>Eukaryota</taxon>
        <taxon>Metazoa</taxon>
        <taxon>Spiralia</taxon>
        <taxon>Gnathifera</taxon>
        <taxon>Rotifera</taxon>
        <taxon>Eurotatoria</taxon>
        <taxon>Bdelloidea</taxon>
        <taxon>Adinetida</taxon>
        <taxon>Adinetidae</taxon>
        <taxon>Adineta</taxon>
    </lineage>
</organism>
<evidence type="ECO:0000256" key="7">
    <source>
        <dbReference type="ARBA" id="ARBA00022692"/>
    </source>
</evidence>
<evidence type="ECO:0000256" key="8">
    <source>
        <dbReference type="ARBA" id="ARBA00022824"/>
    </source>
</evidence>
<evidence type="ECO:0000256" key="21">
    <source>
        <dbReference type="ARBA" id="ARBA00036733"/>
    </source>
</evidence>
<evidence type="ECO:0000256" key="22">
    <source>
        <dbReference type="RuleBase" id="RU368094"/>
    </source>
</evidence>
<gene>
    <name evidence="23" type="ORF">EDS130_LOCUS27321</name>
</gene>
<proteinExistence type="inferred from homology"/>
<evidence type="ECO:0000256" key="1">
    <source>
        <dbReference type="ARBA" id="ARBA00004477"/>
    </source>
</evidence>
<reference evidence="23" key="1">
    <citation type="submission" date="2021-02" db="EMBL/GenBank/DDBJ databases">
        <authorList>
            <person name="Nowell W R."/>
        </authorList>
    </citation>
    <scope>NUCLEOTIDE SEQUENCE</scope>
</reference>
<evidence type="ECO:0000256" key="4">
    <source>
        <dbReference type="ARBA" id="ARBA00008671"/>
    </source>
</evidence>
<keyword evidence="13 22" id="KW-1208">Phospholipid metabolism</keyword>
<comment type="pathway">
    <text evidence="3">Lipid metabolism.</text>
</comment>
<dbReference type="Proteomes" id="UP000663852">
    <property type="component" value="Unassembled WGS sequence"/>
</dbReference>
<dbReference type="AlphaFoldDB" id="A0A814Z5D7"/>
<evidence type="ECO:0000256" key="13">
    <source>
        <dbReference type="ARBA" id="ARBA00023264"/>
    </source>
</evidence>
<evidence type="ECO:0000256" key="18">
    <source>
        <dbReference type="ARBA" id="ARBA00036428"/>
    </source>
</evidence>
<accession>A0A814Z5D7</accession>
<comment type="function">
    <text evidence="22">Catalyzes a base-exchange reaction in which the polar head group of phosphatidylethanolamine (PE) is replaced by L-serine.</text>
</comment>
<keyword evidence="6 22" id="KW-0808">Transferase</keyword>
<evidence type="ECO:0000256" key="6">
    <source>
        <dbReference type="ARBA" id="ARBA00022679"/>
    </source>
</evidence>
<dbReference type="EMBL" id="CAJNOJ010000171">
    <property type="protein sequence ID" value="CAF1238394.1"/>
    <property type="molecule type" value="Genomic_DNA"/>
</dbReference>
<evidence type="ECO:0000256" key="17">
    <source>
        <dbReference type="ARBA" id="ARBA00035955"/>
    </source>
</evidence>
<dbReference type="Pfam" id="PF03034">
    <property type="entry name" value="PSS"/>
    <property type="match status" value="1"/>
</dbReference>
<comment type="catalytic activity">
    <reaction evidence="22">
        <text>a 1,2-diacyl-sn-glycero-3-phosphoethanolamine + L-serine = a 1,2-diacyl-sn-glycero-3-phospho-L-serine + ethanolamine</text>
        <dbReference type="Rhea" id="RHEA:27606"/>
        <dbReference type="ChEBI" id="CHEBI:33384"/>
        <dbReference type="ChEBI" id="CHEBI:57262"/>
        <dbReference type="ChEBI" id="CHEBI:57603"/>
        <dbReference type="ChEBI" id="CHEBI:64612"/>
        <dbReference type="EC" id="2.7.8.29"/>
    </reaction>
</comment>
<comment type="caution">
    <text evidence="22">Lacks conserved residue(s) required for the propagation of feature annotation.</text>
</comment>
<dbReference type="EC" id="2.7.8.29" evidence="22"/>
<name>A0A814Z5D7_ADIRI</name>
<keyword evidence="11 22" id="KW-0472">Membrane</keyword>
<evidence type="ECO:0000256" key="9">
    <source>
        <dbReference type="ARBA" id="ARBA00022989"/>
    </source>
</evidence>
<evidence type="ECO:0000256" key="11">
    <source>
        <dbReference type="ARBA" id="ARBA00023136"/>
    </source>
</evidence>
<evidence type="ECO:0000256" key="19">
    <source>
        <dbReference type="ARBA" id="ARBA00036623"/>
    </source>
</evidence>
<evidence type="ECO:0000313" key="24">
    <source>
        <dbReference type="Proteomes" id="UP000663852"/>
    </source>
</evidence>
<comment type="catalytic activity">
    <reaction evidence="14">
        <text>1-hexadecanoyl-2-(9Z-octadecenoyl)-sn-glycero-3-phosphoethanolamine + L-serine = 1-hexadecanoyl-2-(9Z-octadecenoyl)-sn-glycero-3-phospho-L-serine + ethanolamine</text>
        <dbReference type="Rhea" id="RHEA:41484"/>
        <dbReference type="ChEBI" id="CHEBI:33384"/>
        <dbReference type="ChEBI" id="CHEBI:57603"/>
        <dbReference type="ChEBI" id="CHEBI:73007"/>
        <dbReference type="ChEBI" id="CHEBI:75029"/>
    </reaction>
    <physiologicalReaction direction="left-to-right" evidence="14">
        <dbReference type="Rhea" id="RHEA:41485"/>
    </physiologicalReaction>
</comment>
<feature type="transmembrane region" description="Helical" evidence="22">
    <location>
        <begin position="342"/>
        <end position="361"/>
    </location>
</feature>
<comment type="catalytic activity">
    <reaction evidence="17">
        <text>1-octadecanoyl-2-(5Z,8Z,11Z,14Z)-eicosatetraenoyl-sn-glycero-3-phosphoethanolamine + L-serine = 1-octadecanoyl-2-(5Z,8Z,11Z,14Z)-eicosatetraenoyl-sn-glycero-3-phosphoserine + ethanolamine</text>
        <dbReference type="Rhea" id="RHEA:41500"/>
        <dbReference type="ChEBI" id="CHEBI:33384"/>
        <dbReference type="ChEBI" id="CHEBI:57603"/>
        <dbReference type="ChEBI" id="CHEBI:78268"/>
        <dbReference type="ChEBI" id="CHEBI:78269"/>
    </reaction>
    <physiologicalReaction direction="left-to-right" evidence="17">
        <dbReference type="Rhea" id="RHEA:41501"/>
    </physiologicalReaction>
</comment>
<evidence type="ECO:0000256" key="3">
    <source>
        <dbReference type="ARBA" id="ARBA00005189"/>
    </source>
</evidence>
<comment type="subcellular location">
    <subcellularLocation>
        <location evidence="1 22">Endoplasmic reticulum membrane</location>
        <topology evidence="1 22">Multi-pass membrane protein</topology>
    </subcellularLocation>
</comment>